<organism evidence="1">
    <name type="scientific">viral metagenome</name>
    <dbReference type="NCBI Taxonomy" id="1070528"/>
    <lineage>
        <taxon>unclassified sequences</taxon>
        <taxon>metagenomes</taxon>
        <taxon>organismal metagenomes</taxon>
    </lineage>
</organism>
<dbReference type="EMBL" id="MT143755">
    <property type="protein sequence ID" value="QJB02061.1"/>
    <property type="molecule type" value="Genomic_DNA"/>
</dbReference>
<accession>A0A6M3M2N5</accession>
<protein>
    <submittedName>
        <fullName evidence="1">Uncharacterized protein</fullName>
    </submittedName>
</protein>
<dbReference type="AlphaFoldDB" id="A0A6M3M2N5"/>
<name>A0A6M3M2N5_9ZZZZ</name>
<sequence>MNWKTLKNKYPKIWDEIYNGMIIDLREYMPGADIQQFDNGNKDCRIIRIAHNAAFIACYALHKRK</sequence>
<gene>
    <name evidence="1" type="ORF">MM171B01527_0005</name>
</gene>
<reference evidence="1" key="1">
    <citation type="submission" date="2020-03" db="EMBL/GenBank/DDBJ databases">
        <title>The deep terrestrial virosphere.</title>
        <authorList>
            <person name="Holmfeldt K."/>
            <person name="Nilsson E."/>
            <person name="Simone D."/>
            <person name="Lopez-Fernandez M."/>
            <person name="Wu X."/>
            <person name="de Brujin I."/>
            <person name="Lundin D."/>
            <person name="Andersson A."/>
            <person name="Bertilsson S."/>
            <person name="Dopson M."/>
        </authorList>
    </citation>
    <scope>NUCLEOTIDE SEQUENCE</scope>
    <source>
        <strain evidence="1">MM171B01527</strain>
    </source>
</reference>
<evidence type="ECO:0000313" key="1">
    <source>
        <dbReference type="EMBL" id="QJB02061.1"/>
    </source>
</evidence>
<proteinExistence type="predicted"/>